<dbReference type="InterPro" id="IPR002734">
    <property type="entry name" value="RibDG_C"/>
</dbReference>
<protein>
    <submittedName>
        <fullName evidence="12">Riboflavin biosynthesis protein RibD</fullName>
        <ecNumber evidence="12">3.5.4.26</ecNumber>
    </submittedName>
</protein>
<keyword evidence="6 12" id="KW-0378">Hydrolase</keyword>
<comment type="pathway">
    <text evidence="2">Cofactor biosynthesis; riboflavin biosynthesis; 5-amino-6-(D-ribitylamino)uracil from GTP: step 2/4.</text>
</comment>
<comment type="pathway">
    <text evidence="3">Cofactor biosynthesis; riboflavin biosynthesis; 5-amino-6-(D-ribitylamino)uracil from GTP: step 3/4.</text>
</comment>
<dbReference type="PIRSF" id="PIRSF006769">
    <property type="entry name" value="RibD"/>
    <property type="match status" value="1"/>
</dbReference>
<reference evidence="12" key="1">
    <citation type="journal article" date="2012" name="PLoS ONE">
        <title>Gene sets for utilization of primary and secondary nutrition supplies in the distal gut of endangered iberian lynx.</title>
        <authorList>
            <person name="Alcaide M."/>
            <person name="Messina E."/>
            <person name="Richter M."/>
            <person name="Bargiela R."/>
            <person name="Peplies J."/>
            <person name="Huws S.A."/>
            <person name="Newbold C.J."/>
            <person name="Golyshin P.N."/>
            <person name="Simon M.A."/>
            <person name="Lopez G."/>
            <person name="Yakimov M.M."/>
            <person name="Ferrer M."/>
        </authorList>
    </citation>
    <scope>NUCLEOTIDE SEQUENCE</scope>
</reference>
<dbReference type="EC" id="3.5.4.26" evidence="12"/>
<keyword evidence="5" id="KW-0479">Metal-binding</keyword>
<dbReference type="GO" id="GO:0008835">
    <property type="term" value="F:diaminohydroxyphosphoribosylaminopyrimidine deaminase activity"/>
    <property type="evidence" value="ECO:0007669"/>
    <property type="project" value="UniProtKB-EC"/>
</dbReference>
<dbReference type="PROSITE" id="PS00903">
    <property type="entry name" value="CYT_DCMP_DEAMINASES_1"/>
    <property type="match status" value="1"/>
</dbReference>
<dbReference type="SUPFAM" id="SSF53597">
    <property type="entry name" value="Dihydrofolate reductase-like"/>
    <property type="match status" value="1"/>
</dbReference>
<keyword evidence="4" id="KW-0686">Riboflavin biosynthesis</keyword>
<keyword evidence="8" id="KW-0521">NADP</keyword>
<dbReference type="AlphaFoldDB" id="J9CYM6"/>
<evidence type="ECO:0000256" key="3">
    <source>
        <dbReference type="ARBA" id="ARBA00004910"/>
    </source>
</evidence>
<comment type="caution">
    <text evidence="12">The sequence shown here is derived from an EMBL/GenBank/DDBJ whole genome shotgun (WGS) entry which is preliminary data.</text>
</comment>
<keyword evidence="10" id="KW-0511">Multifunctional enzyme</keyword>
<evidence type="ECO:0000256" key="1">
    <source>
        <dbReference type="ARBA" id="ARBA00001947"/>
    </source>
</evidence>
<dbReference type="GO" id="GO:0008703">
    <property type="term" value="F:5-amino-6-(5-phosphoribosylamino)uracil reductase activity"/>
    <property type="evidence" value="ECO:0007669"/>
    <property type="project" value="InterPro"/>
</dbReference>
<evidence type="ECO:0000256" key="2">
    <source>
        <dbReference type="ARBA" id="ARBA00004882"/>
    </source>
</evidence>
<keyword evidence="9" id="KW-0560">Oxidoreductase</keyword>
<evidence type="ECO:0000256" key="5">
    <source>
        <dbReference type="ARBA" id="ARBA00022723"/>
    </source>
</evidence>
<dbReference type="InterPro" id="IPR050765">
    <property type="entry name" value="Riboflavin_Biosynth_HTPR"/>
</dbReference>
<dbReference type="GO" id="GO:0008270">
    <property type="term" value="F:zinc ion binding"/>
    <property type="evidence" value="ECO:0007669"/>
    <property type="project" value="InterPro"/>
</dbReference>
<keyword evidence="7" id="KW-0862">Zinc</keyword>
<gene>
    <name evidence="12" type="ORF">EVA_06522</name>
</gene>
<comment type="cofactor">
    <cofactor evidence="1">
        <name>Zn(2+)</name>
        <dbReference type="ChEBI" id="CHEBI:29105"/>
    </cofactor>
</comment>
<dbReference type="Pfam" id="PF01872">
    <property type="entry name" value="RibD_C"/>
    <property type="match status" value="1"/>
</dbReference>
<dbReference type="UniPathway" id="UPA00275">
    <property type="reaction ID" value="UER00401"/>
</dbReference>
<evidence type="ECO:0000256" key="8">
    <source>
        <dbReference type="ARBA" id="ARBA00022857"/>
    </source>
</evidence>
<evidence type="ECO:0000256" key="9">
    <source>
        <dbReference type="ARBA" id="ARBA00023002"/>
    </source>
</evidence>
<dbReference type="PROSITE" id="PS51747">
    <property type="entry name" value="CYT_DCMP_DEAMINASES_2"/>
    <property type="match status" value="1"/>
</dbReference>
<dbReference type="InterPro" id="IPR016192">
    <property type="entry name" value="APOBEC/CMP_deaminase_Zn-bd"/>
</dbReference>
<dbReference type="Gene3D" id="3.40.430.10">
    <property type="entry name" value="Dihydrofolate Reductase, subunit A"/>
    <property type="match status" value="1"/>
</dbReference>
<sequence>MAKCMLEVDSKFMARCIELARCGAGYVSPNPMVGAVVVYDGKIIGEGFHRRCGEAHAEVNAIASVVDKSLLRDSTLYVSLEPCSHYGKTPPCAELIINMGIPRVVVGCMDPFPEVSGRGVRMLRVAGVEVVTGVMEREARELNHAFMTLQQEDRPYVILKWAQSEDGFIDMKREDASTPAVRLSTSFTTRMVHKLRSEVSAIMVGRRTASLDNPSLNVREWVGNSPVRVLLDRRLSVPTSYRLFDGSIKSLVFTEMSAQNMDNLEYVTIDFSSPVIPQVLRELAMRKLDSLLVEGGACLINSFVESGLWDEARVEIAPICLGDGVVAPKLPPASAFVRDGSICYLYRRGREV</sequence>
<organism evidence="12">
    <name type="scientific">gut metagenome</name>
    <dbReference type="NCBI Taxonomy" id="749906"/>
    <lineage>
        <taxon>unclassified sequences</taxon>
        <taxon>metagenomes</taxon>
        <taxon>organismal metagenomes</taxon>
    </lineage>
</organism>
<dbReference type="InterPro" id="IPR002125">
    <property type="entry name" value="CMP_dCMP_dom"/>
</dbReference>
<dbReference type="InterPro" id="IPR024072">
    <property type="entry name" value="DHFR-like_dom_sf"/>
</dbReference>
<evidence type="ECO:0000256" key="7">
    <source>
        <dbReference type="ARBA" id="ARBA00022833"/>
    </source>
</evidence>
<dbReference type="InterPro" id="IPR004794">
    <property type="entry name" value="Eubact_RibD"/>
</dbReference>
<dbReference type="Pfam" id="PF00383">
    <property type="entry name" value="dCMP_cyt_deam_1"/>
    <property type="match status" value="1"/>
</dbReference>
<evidence type="ECO:0000256" key="10">
    <source>
        <dbReference type="ARBA" id="ARBA00023268"/>
    </source>
</evidence>
<dbReference type="SUPFAM" id="SSF53927">
    <property type="entry name" value="Cytidine deaminase-like"/>
    <property type="match status" value="1"/>
</dbReference>
<proteinExistence type="predicted"/>
<name>J9CYM6_9ZZZZ</name>
<dbReference type="CDD" id="cd01284">
    <property type="entry name" value="Riboflavin_deaminase-reductase"/>
    <property type="match status" value="1"/>
</dbReference>
<accession>J9CYM6</accession>
<dbReference type="InterPro" id="IPR016193">
    <property type="entry name" value="Cytidine_deaminase-like"/>
</dbReference>
<dbReference type="NCBIfam" id="TIGR00326">
    <property type="entry name" value="eubact_ribD"/>
    <property type="match status" value="1"/>
</dbReference>
<evidence type="ECO:0000256" key="4">
    <source>
        <dbReference type="ARBA" id="ARBA00022619"/>
    </source>
</evidence>
<evidence type="ECO:0000259" key="11">
    <source>
        <dbReference type="PROSITE" id="PS51747"/>
    </source>
</evidence>
<dbReference type="PANTHER" id="PTHR38011:SF7">
    <property type="entry name" value="2,5-DIAMINO-6-RIBOSYLAMINO-4(3H)-PYRIMIDINONE 5'-PHOSPHATE REDUCTASE"/>
    <property type="match status" value="1"/>
</dbReference>
<dbReference type="GO" id="GO:0009231">
    <property type="term" value="P:riboflavin biosynthetic process"/>
    <property type="evidence" value="ECO:0007669"/>
    <property type="project" value="UniProtKB-UniPathway"/>
</dbReference>
<dbReference type="EMBL" id="AMCI01001493">
    <property type="protein sequence ID" value="EJX05371.1"/>
    <property type="molecule type" value="Genomic_DNA"/>
</dbReference>
<feature type="domain" description="CMP/dCMP-type deaminase" evidence="11">
    <location>
        <begin position="7"/>
        <end position="119"/>
    </location>
</feature>
<dbReference type="PANTHER" id="PTHR38011">
    <property type="entry name" value="DIHYDROFOLATE REDUCTASE FAMILY PROTEIN (AFU_ORTHOLOGUE AFUA_8G06820)"/>
    <property type="match status" value="1"/>
</dbReference>
<dbReference type="FunFam" id="3.40.140.10:FF:000025">
    <property type="entry name" value="Riboflavin biosynthesis protein RibD"/>
    <property type="match status" value="1"/>
</dbReference>
<evidence type="ECO:0000313" key="12">
    <source>
        <dbReference type="EMBL" id="EJX05371.1"/>
    </source>
</evidence>
<evidence type="ECO:0000256" key="6">
    <source>
        <dbReference type="ARBA" id="ARBA00022801"/>
    </source>
</evidence>
<dbReference type="Gene3D" id="3.40.140.10">
    <property type="entry name" value="Cytidine Deaminase, domain 2"/>
    <property type="match status" value="1"/>
</dbReference>